<dbReference type="InterPro" id="IPR036334">
    <property type="entry name" value="Bubble_sf"/>
</dbReference>
<evidence type="ECO:0000313" key="3">
    <source>
        <dbReference type="Proteomes" id="UP000803884"/>
    </source>
</evidence>
<dbReference type="RefSeq" id="XP_069231134.1">
    <property type="nucleotide sequence ID" value="XM_069371877.1"/>
</dbReference>
<keyword evidence="3" id="KW-1185">Reference proteome</keyword>
<organism evidence="2 3">
    <name type="scientific">Cladosporium halotolerans</name>
    <dbReference type="NCBI Taxonomy" id="1052096"/>
    <lineage>
        <taxon>Eukaryota</taxon>
        <taxon>Fungi</taxon>
        <taxon>Dikarya</taxon>
        <taxon>Ascomycota</taxon>
        <taxon>Pezizomycotina</taxon>
        <taxon>Dothideomycetes</taxon>
        <taxon>Dothideomycetidae</taxon>
        <taxon>Cladosporiales</taxon>
        <taxon>Cladosporiaceae</taxon>
        <taxon>Cladosporium</taxon>
    </lineage>
</organism>
<dbReference type="InterPro" id="IPR015308">
    <property type="entry name" value="Bubble"/>
</dbReference>
<dbReference type="Gene3D" id="2.30.130.50">
    <property type="match status" value="1"/>
</dbReference>
<dbReference type="AlphaFoldDB" id="A0AB34KSR0"/>
<reference evidence="2 3" key="1">
    <citation type="journal article" date="2020" name="Microbiol. Resour. Announc.">
        <title>Draft Genome Sequence of a Cladosporium Species Isolated from the Mesophotic Ascidian Didemnum maculosum.</title>
        <authorList>
            <person name="Gioti A."/>
            <person name="Siaperas R."/>
            <person name="Nikolaivits E."/>
            <person name="Le Goff G."/>
            <person name="Ouazzani J."/>
            <person name="Kotoulas G."/>
            <person name="Topakas E."/>
        </authorList>
    </citation>
    <scope>NUCLEOTIDE SEQUENCE [LARGE SCALE GENOMIC DNA]</scope>
    <source>
        <strain evidence="2 3">TM138-S3</strain>
    </source>
</reference>
<proteinExistence type="predicted"/>
<dbReference type="GeneID" id="96004715"/>
<dbReference type="EMBL" id="JAAQHG020000008">
    <property type="protein sequence ID" value="KAL1588029.1"/>
    <property type="molecule type" value="Genomic_DNA"/>
</dbReference>
<keyword evidence="1" id="KW-0732">Signal</keyword>
<gene>
    <name evidence="2" type="ORF">WHR41_03271</name>
</gene>
<sequence length="100" mass="10790">MKLPILALLAAFSLTASATPIADPDSTTLEARDVCGNGFPAYTRRIGTKCTKSGDGREYCSCDREKIVICRKGKWQSKKNCKLDGKKCFGNPNGLLAVCT</sequence>
<accession>A0AB34KSR0</accession>
<evidence type="ECO:0000256" key="1">
    <source>
        <dbReference type="SAM" id="SignalP"/>
    </source>
</evidence>
<dbReference type="Proteomes" id="UP000803884">
    <property type="component" value="Unassembled WGS sequence"/>
</dbReference>
<feature type="signal peptide" evidence="1">
    <location>
        <begin position="1"/>
        <end position="18"/>
    </location>
</feature>
<feature type="chain" id="PRO_5044214931" description="Antifungal protein" evidence="1">
    <location>
        <begin position="19"/>
        <end position="100"/>
    </location>
</feature>
<name>A0AB34KSR0_9PEZI</name>
<comment type="caution">
    <text evidence="2">The sequence shown here is derived from an EMBL/GenBank/DDBJ whole genome shotgun (WGS) entry which is preliminary data.</text>
</comment>
<evidence type="ECO:0000313" key="2">
    <source>
        <dbReference type="EMBL" id="KAL1588029.1"/>
    </source>
</evidence>
<evidence type="ECO:0008006" key="4">
    <source>
        <dbReference type="Google" id="ProtNLM"/>
    </source>
</evidence>
<dbReference type="SUPFAM" id="SSF103565">
    <property type="entry name" value="Bubble protein"/>
    <property type="match status" value="1"/>
</dbReference>
<dbReference type="Pfam" id="PF09227">
    <property type="entry name" value="Bubble"/>
    <property type="match status" value="1"/>
</dbReference>
<protein>
    <recommendedName>
        <fullName evidence="4">Antifungal protein</fullName>
    </recommendedName>
</protein>